<evidence type="ECO:0000256" key="2">
    <source>
        <dbReference type="ARBA" id="ARBA00023242"/>
    </source>
</evidence>
<comment type="caution">
    <text evidence="6">The sequence shown here is derived from an EMBL/GenBank/DDBJ whole genome shotgun (WGS) entry which is preliminary data.</text>
</comment>
<dbReference type="GO" id="GO:0005634">
    <property type="term" value="C:nucleus"/>
    <property type="evidence" value="ECO:0007669"/>
    <property type="project" value="UniProtKB-UniRule"/>
</dbReference>
<keyword evidence="1 3" id="KW-0238">DNA-binding</keyword>
<accession>A0A9P9FD23</accession>
<dbReference type="InterPro" id="IPR051356">
    <property type="entry name" value="SOX/SOX-like_TF"/>
</dbReference>
<dbReference type="PANTHER" id="PTHR45789">
    <property type="entry name" value="FI18025P1"/>
    <property type="match status" value="1"/>
</dbReference>
<feature type="region of interest" description="Disordered" evidence="4">
    <location>
        <begin position="130"/>
        <end position="161"/>
    </location>
</feature>
<feature type="region of interest" description="Disordered" evidence="4">
    <location>
        <begin position="267"/>
        <end position="320"/>
    </location>
</feature>
<feature type="compositionally biased region" description="Basic and acidic residues" evidence="4">
    <location>
        <begin position="302"/>
        <end position="313"/>
    </location>
</feature>
<evidence type="ECO:0000256" key="3">
    <source>
        <dbReference type="PROSITE-ProRule" id="PRU00267"/>
    </source>
</evidence>
<dbReference type="AlphaFoldDB" id="A0A9P9FD23"/>
<dbReference type="InterPro" id="IPR036910">
    <property type="entry name" value="HMG_box_dom_sf"/>
</dbReference>
<proteinExistence type="predicted"/>
<evidence type="ECO:0000259" key="5">
    <source>
        <dbReference type="PROSITE" id="PS50118"/>
    </source>
</evidence>
<name>A0A9P9FD23_9HYPO</name>
<dbReference type="InterPro" id="IPR009071">
    <property type="entry name" value="HMG_box_dom"/>
</dbReference>
<keyword evidence="2 3" id="KW-0539">Nucleus</keyword>
<evidence type="ECO:0000256" key="4">
    <source>
        <dbReference type="SAM" id="MobiDB-lite"/>
    </source>
</evidence>
<feature type="domain" description="HMG box" evidence="5">
    <location>
        <begin position="207"/>
        <end position="275"/>
    </location>
</feature>
<protein>
    <recommendedName>
        <fullName evidence="5">HMG box domain-containing protein</fullName>
    </recommendedName>
</protein>
<evidence type="ECO:0000256" key="1">
    <source>
        <dbReference type="ARBA" id="ARBA00023125"/>
    </source>
</evidence>
<dbReference type="Proteomes" id="UP000717696">
    <property type="component" value="Unassembled WGS sequence"/>
</dbReference>
<dbReference type="GO" id="GO:0000981">
    <property type="term" value="F:DNA-binding transcription factor activity, RNA polymerase II-specific"/>
    <property type="evidence" value="ECO:0007669"/>
    <property type="project" value="TreeGrafter"/>
</dbReference>
<dbReference type="PROSITE" id="PS50118">
    <property type="entry name" value="HMG_BOX_2"/>
    <property type="match status" value="1"/>
</dbReference>
<dbReference type="EMBL" id="JAGMUU010000002">
    <property type="protein sequence ID" value="KAH7160112.1"/>
    <property type="molecule type" value="Genomic_DNA"/>
</dbReference>
<dbReference type="PANTHER" id="PTHR45789:SF2">
    <property type="entry name" value="FI18025P1"/>
    <property type="match status" value="1"/>
</dbReference>
<evidence type="ECO:0000313" key="7">
    <source>
        <dbReference type="Proteomes" id="UP000717696"/>
    </source>
</evidence>
<organism evidence="6 7">
    <name type="scientific">Dactylonectria estremocensis</name>
    <dbReference type="NCBI Taxonomy" id="1079267"/>
    <lineage>
        <taxon>Eukaryota</taxon>
        <taxon>Fungi</taxon>
        <taxon>Dikarya</taxon>
        <taxon>Ascomycota</taxon>
        <taxon>Pezizomycotina</taxon>
        <taxon>Sordariomycetes</taxon>
        <taxon>Hypocreomycetidae</taxon>
        <taxon>Hypocreales</taxon>
        <taxon>Nectriaceae</taxon>
        <taxon>Dactylonectria</taxon>
    </lineage>
</organism>
<evidence type="ECO:0000313" key="6">
    <source>
        <dbReference type="EMBL" id="KAH7160112.1"/>
    </source>
</evidence>
<gene>
    <name evidence="6" type="ORF">B0J13DRAFT_519534</name>
</gene>
<dbReference type="Pfam" id="PF00505">
    <property type="entry name" value="HMG_box"/>
    <property type="match status" value="1"/>
</dbReference>
<dbReference type="OrthoDB" id="44756at2759"/>
<reference evidence="6" key="1">
    <citation type="journal article" date="2021" name="Nat. Commun.">
        <title>Genetic determinants of endophytism in the Arabidopsis root mycobiome.</title>
        <authorList>
            <person name="Mesny F."/>
            <person name="Miyauchi S."/>
            <person name="Thiergart T."/>
            <person name="Pickel B."/>
            <person name="Atanasova L."/>
            <person name="Karlsson M."/>
            <person name="Huettel B."/>
            <person name="Barry K.W."/>
            <person name="Haridas S."/>
            <person name="Chen C."/>
            <person name="Bauer D."/>
            <person name="Andreopoulos W."/>
            <person name="Pangilinan J."/>
            <person name="LaButti K."/>
            <person name="Riley R."/>
            <person name="Lipzen A."/>
            <person name="Clum A."/>
            <person name="Drula E."/>
            <person name="Henrissat B."/>
            <person name="Kohler A."/>
            <person name="Grigoriev I.V."/>
            <person name="Martin F.M."/>
            <person name="Hacquard S."/>
        </authorList>
    </citation>
    <scope>NUCLEOTIDE SEQUENCE</scope>
    <source>
        <strain evidence="6">MPI-CAGE-AT-0021</strain>
    </source>
</reference>
<keyword evidence="7" id="KW-1185">Reference proteome</keyword>
<feature type="DNA-binding region" description="HMG box" evidence="3">
    <location>
        <begin position="207"/>
        <end position="275"/>
    </location>
</feature>
<dbReference type="CDD" id="cd01389">
    <property type="entry name" value="HMG-box_ROX1-like"/>
    <property type="match status" value="1"/>
</dbReference>
<feature type="region of interest" description="Disordered" evidence="4">
    <location>
        <begin position="1"/>
        <end position="71"/>
    </location>
</feature>
<sequence>MEQPTPPSPAPSIGGFLHQPSSMRPSMNTSHPRDGVARGSEFLGYPRLQPRHSSPDQEANTVARAHPSDYSQNNFDVSLAEYTVGQDPFNSYGPLPGELGYSIHIPYTPEASPPTPSPANISIKTRSGMSIAKRSAISKSAVTKGGRVQKRSRDQKQKYSSSIVGKPLTQIALDMPRLPVADMGTFVHRSAEDRHLETARNRKSGQIKRPMNAFMLYRKAYQEVAKTQCTKNNHQHVSKVCGAGWALESAEVHEEFNEWARIERANHQQAHPGYKFTPSKTRKGKRENETGDGGSEADDPDWGTRRELPRSIDQRANTRNVLRLSETPSLTYDPAPGALGDQSTAAYLEMLGYATPQPSQVLPYYHPVHSSPYDPHIHQYPHAFSEFQPALDSRHSSPNVEYPAPPLDNGSAFLDNYYPEVTIVTETANDASFQADRLCDELLRFNNHALGATEDFWPHVASAPNMAIVEFGGTSEHDNYLRGTAKDWEVTQLDEPLDEASQFESWLTPTEDDYM</sequence>
<dbReference type="SMART" id="SM00398">
    <property type="entry name" value="HMG"/>
    <property type="match status" value="1"/>
</dbReference>
<dbReference type="GO" id="GO:0000978">
    <property type="term" value="F:RNA polymerase II cis-regulatory region sequence-specific DNA binding"/>
    <property type="evidence" value="ECO:0007669"/>
    <property type="project" value="TreeGrafter"/>
</dbReference>
<feature type="compositionally biased region" description="Pro residues" evidence="4">
    <location>
        <begin position="1"/>
        <end position="10"/>
    </location>
</feature>
<dbReference type="Gene3D" id="1.10.30.10">
    <property type="entry name" value="High mobility group box domain"/>
    <property type="match status" value="1"/>
</dbReference>
<feature type="compositionally biased region" description="Low complexity" evidence="4">
    <location>
        <begin position="130"/>
        <end position="141"/>
    </location>
</feature>
<dbReference type="SUPFAM" id="SSF47095">
    <property type="entry name" value="HMG-box"/>
    <property type="match status" value="1"/>
</dbReference>
<feature type="compositionally biased region" description="Polar residues" evidence="4">
    <location>
        <begin position="19"/>
        <end position="30"/>
    </location>
</feature>